<dbReference type="EMBL" id="JABAGL010000012">
    <property type="protein sequence ID" value="NME86440.1"/>
    <property type="molecule type" value="Genomic_DNA"/>
</dbReference>
<dbReference type="AlphaFoldDB" id="A0A7X9SBS3"/>
<dbReference type="RefSeq" id="WP_168947706.1">
    <property type="nucleotide sequence ID" value="NZ_JABAGL010000012.1"/>
</dbReference>
<evidence type="ECO:0008006" key="4">
    <source>
        <dbReference type="Google" id="ProtNLM"/>
    </source>
</evidence>
<keyword evidence="1" id="KW-0812">Transmembrane</keyword>
<organism evidence="2 3">
    <name type="scientific">Bacteroides eggerthii</name>
    <dbReference type="NCBI Taxonomy" id="28111"/>
    <lineage>
        <taxon>Bacteria</taxon>
        <taxon>Pseudomonadati</taxon>
        <taxon>Bacteroidota</taxon>
        <taxon>Bacteroidia</taxon>
        <taxon>Bacteroidales</taxon>
        <taxon>Bacteroidaceae</taxon>
        <taxon>Bacteroides</taxon>
    </lineage>
</organism>
<evidence type="ECO:0000256" key="1">
    <source>
        <dbReference type="SAM" id="Phobius"/>
    </source>
</evidence>
<dbReference type="Proteomes" id="UP000520291">
    <property type="component" value="Unassembled WGS sequence"/>
</dbReference>
<feature type="transmembrane region" description="Helical" evidence="1">
    <location>
        <begin position="133"/>
        <end position="153"/>
    </location>
</feature>
<evidence type="ECO:0000313" key="3">
    <source>
        <dbReference type="Proteomes" id="UP000520291"/>
    </source>
</evidence>
<sequence>MEKRRHKYNQERKEAYKQKPFIKPPRISFWDNIFYWSWYSTKHGLPHRTFATVTVMQYVYVVLFTAVILNCLDSQTAWHLYILHKSKGILGYILVPFVILILVNGRIYKESRYERLKAEFDRMEDSEKKRRRTIFWIFTGITLLAGYAAYRLFCRFNMQFLLP</sequence>
<name>A0A7X9SBS3_9BACE</name>
<protein>
    <recommendedName>
        <fullName evidence="4">Transmembrane protein</fullName>
    </recommendedName>
</protein>
<keyword evidence="1" id="KW-0472">Membrane</keyword>
<reference evidence="2 3" key="1">
    <citation type="submission" date="2020-04" db="EMBL/GenBank/DDBJ databases">
        <authorList>
            <person name="Hitch T.C.A."/>
            <person name="Wylensek D."/>
            <person name="Clavel T."/>
        </authorList>
    </citation>
    <scope>NUCLEOTIDE SEQUENCE [LARGE SCALE GENOMIC DNA]</scope>
    <source>
        <strain evidence="2 3">WCA3-601-WT-5E</strain>
    </source>
</reference>
<proteinExistence type="predicted"/>
<comment type="caution">
    <text evidence="2">The sequence shown here is derived from an EMBL/GenBank/DDBJ whole genome shotgun (WGS) entry which is preliminary data.</text>
</comment>
<evidence type="ECO:0000313" key="2">
    <source>
        <dbReference type="EMBL" id="NME86440.1"/>
    </source>
</evidence>
<feature type="transmembrane region" description="Helical" evidence="1">
    <location>
        <begin position="50"/>
        <end position="69"/>
    </location>
</feature>
<accession>A0A7X9SBS3</accession>
<gene>
    <name evidence="2" type="ORF">HF841_10485</name>
</gene>
<feature type="transmembrane region" description="Helical" evidence="1">
    <location>
        <begin position="89"/>
        <end position="108"/>
    </location>
</feature>
<keyword evidence="1" id="KW-1133">Transmembrane helix</keyword>